<keyword evidence="1" id="KW-1133">Transmembrane helix</keyword>
<keyword evidence="1" id="KW-0812">Transmembrane</keyword>
<feature type="transmembrane region" description="Helical" evidence="1">
    <location>
        <begin position="47"/>
        <end position="67"/>
    </location>
</feature>
<reference evidence="2" key="1">
    <citation type="submission" date="2022-09" db="EMBL/GenBank/DDBJ databases">
        <title>Novel Mycoplasma species identified in domestic and wild animals.</title>
        <authorList>
            <person name="Volokhov D.V."/>
            <person name="Furtak V.A."/>
            <person name="Zagorodnyaya T.A."/>
        </authorList>
    </citation>
    <scope>NUCLEOTIDE SEQUENCE</scope>
    <source>
        <strain evidence="2">Oakley</strain>
    </source>
</reference>
<feature type="transmembrane region" description="Helical" evidence="1">
    <location>
        <begin position="12"/>
        <end position="35"/>
    </location>
</feature>
<sequence>MSFDYNEYYQALVSGPASFLAFGFVIFVLGIIFQIKPQLMPRNIKEQFKYAGLLISVLAFLISLFIVTSTSHFTLIYDKEEQVVETNGTITKIDFDRYHMKMYYENELANPMYIVINDRTYYIMTIGDFEVGDDVTIEYLPKSMIIMKIESSE</sequence>
<dbReference type="EMBL" id="JAOVQM010000006">
    <property type="protein sequence ID" value="MCV2232574.1"/>
    <property type="molecule type" value="Genomic_DNA"/>
</dbReference>
<name>A0ABT2Y766_9MOLU</name>
<gene>
    <name evidence="2" type="ORF">N7548_07025</name>
</gene>
<keyword evidence="1" id="KW-0472">Membrane</keyword>
<dbReference type="Proteomes" id="UP001177160">
    <property type="component" value="Unassembled WGS sequence"/>
</dbReference>
<evidence type="ECO:0008006" key="4">
    <source>
        <dbReference type="Google" id="ProtNLM"/>
    </source>
</evidence>
<comment type="caution">
    <text evidence="2">The sequence shown here is derived from an EMBL/GenBank/DDBJ whole genome shotgun (WGS) entry which is preliminary data.</text>
</comment>
<evidence type="ECO:0000313" key="2">
    <source>
        <dbReference type="EMBL" id="MCV2232574.1"/>
    </source>
</evidence>
<evidence type="ECO:0000313" key="3">
    <source>
        <dbReference type="Proteomes" id="UP001177160"/>
    </source>
</evidence>
<organism evidence="2 3">
    <name type="scientific">Paracholeplasma manati</name>
    <dbReference type="NCBI Taxonomy" id="591373"/>
    <lineage>
        <taxon>Bacteria</taxon>
        <taxon>Bacillati</taxon>
        <taxon>Mycoplasmatota</taxon>
        <taxon>Mollicutes</taxon>
        <taxon>Acholeplasmatales</taxon>
        <taxon>Acholeplasmataceae</taxon>
        <taxon>Paracholeplasma</taxon>
    </lineage>
</organism>
<keyword evidence="3" id="KW-1185">Reference proteome</keyword>
<evidence type="ECO:0000256" key="1">
    <source>
        <dbReference type="SAM" id="Phobius"/>
    </source>
</evidence>
<protein>
    <recommendedName>
        <fullName evidence="4">DUF3592 domain-containing protein</fullName>
    </recommendedName>
</protein>
<accession>A0ABT2Y766</accession>
<dbReference type="RefSeq" id="WP_263608762.1">
    <property type="nucleotide sequence ID" value="NZ_JAOVQM010000006.1"/>
</dbReference>
<proteinExistence type="predicted"/>